<protein>
    <submittedName>
        <fullName evidence="7">ABC transporter, substrate-binding protein</fullName>
    </submittedName>
</protein>
<dbReference type="GO" id="GO:0046872">
    <property type="term" value="F:metal ion binding"/>
    <property type="evidence" value="ECO:0007669"/>
    <property type="project" value="UniProtKB-KW"/>
</dbReference>
<proteinExistence type="inferred from homology"/>
<evidence type="ECO:0000256" key="2">
    <source>
        <dbReference type="ARBA" id="ARBA00022448"/>
    </source>
</evidence>
<evidence type="ECO:0000256" key="3">
    <source>
        <dbReference type="ARBA" id="ARBA00022723"/>
    </source>
</evidence>
<reference evidence="7 8" key="1">
    <citation type="submission" date="2016-01" db="EMBL/GenBank/DDBJ databases">
        <authorList>
            <person name="Oliw E.H."/>
        </authorList>
    </citation>
    <scope>NUCLEOTIDE SEQUENCE [LARGE SCALE GENOMIC DNA]</scope>
    <source>
        <strain evidence="7 8">CMW7756B</strain>
    </source>
</reference>
<dbReference type="InterPro" id="IPR006128">
    <property type="entry name" value="Lipoprotein_PsaA-like"/>
</dbReference>
<dbReference type="Gene3D" id="3.40.50.1980">
    <property type="entry name" value="Nitrogenase molybdenum iron protein domain"/>
    <property type="match status" value="2"/>
</dbReference>
<name>A0A133S3V1_9FIRM</name>
<dbReference type="PRINTS" id="PR00691">
    <property type="entry name" value="ADHESINB"/>
</dbReference>
<comment type="caution">
    <text evidence="7">The sequence shown here is derived from an EMBL/GenBank/DDBJ whole genome shotgun (WGS) entry which is preliminary data.</text>
</comment>
<dbReference type="STRING" id="39777.B7L28_00905"/>
<comment type="similarity">
    <text evidence="5">Belongs to the bacterial solute-binding protein 9 family.</text>
</comment>
<accession>A0A133S3V1</accession>
<gene>
    <name evidence="7" type="ORF">HMPREF3233_01247</name>
</gene>
<dbReference type="InterPro" id="IPR006127">
    <property type="entry name" value="ZnuA-like"/>
</dbReference>
<sequence>MKFNRILLIVVSLALMLFALAGCGKDTAQDNQKKLNVVATTTMLTDLVKEIGGDHVSVQGLMGPGVDPHLYQASAGDVTTMSKADVVVYNGVHLEGKMGSIFDNLTKQNKATIRVSDAIDPATLLDFDEEDGVKTKDPHIWFDVANWKLAAKAVYEGLSKADPAHKEDFKKRYDAYLTKLDDTDAYIKAQAESIPKESRVLVTAHDAFQYFARAYGFEVKGLQGVSTATEAGTQDVNELVQFIVDHKIKAIFVESSVPHKTIEAVQEAAKAKGWNVAIGGELYSDSLGSEGTEGGTYIGMVKANIDTIAKALK</sequence>
<dbReference type="InterPro" id="IPR050492">
    <property type="entry name" value="Bact_metal-bind_prot9"/>
</dbReference>
<evidence type="ECO:0000256" key="6">
    <source>
        <dbReference type="SAM" id="SignalP"/>
    </source>
</evidence>
<dbReference type="PRINTS" id="PR00690">
    <property type="entry name" value="ADHESNFAMILY"/>
</dbReference>
<evidence type="ECO:0000256" key="1">
    <source>
        <dbReference type="ARBA" id="ARBA00004196"/>
    </source>
</evidence>
<dbReference type="PATRIC" id="fig|39777.7.peg.1213"/>
<dbReference type="EMBL" id="LRQT01000055">
    <property type="protein sequence ID" value="KXA63608.1"/>
    <property type="molecule type" value="Genomic_DNA"/>
</dbReference>
<dbReference type="Proteomes" id="UP000070226">
    <property type="component" value="Unassembled WGS sequence"/>
</dbReference>
<keyword evidence="2 5" id="KW-0813">Transport</keyword>
<feature type="signal peptide" evidence="6">
    <location>
        <begin position="1"/>
        <end position="21"/>
    </location>
</feature>
<dbReference type="AlphaFoldDB" id="A0A133S3V1"/>
<evidence type="ECO:0000256" key="5">
    <source>
        <dbReference type="RuleBase" id="RU003512"/>
    </source>
</evidence>
<dbReference type="GO" id="GO:0030313">
    <property type="term" value="C:cell envelope"/>
    <property type="evidence" value="ECO:0007669"/>
    <property type="project" value="UniProtKB-SubCell"/>
</dbReference>
<dbReference type="PROSITE" id="PS51257">
    <property type="entry name" value="PROKAR_LIPOPROTEIN"/>
    <property type="match status" value="1"/>
</dbReference>
<keyword evidence="3" id="KW-0479">Metal-binding</keyword>
<dbReference type="RefSeq" id="WP_060807670.1">
    <property type="nucleotide sequence ID" value="NZ_KQ958093.1"/>
</dbReference>
<comment type="subcellular location">
    <subcellularLocation>
        <location evidence="1">Cell envelope</location>
    </subcellularLocation>
</comment>
<evidence type="ECO:0000313" key="8">
    <source>
        <dbReference type="Proteomes" id="UP000070226"/>
    </source>
</evidence>
<dbReference type="Pfam" id="PF01297">
    <property type="entry name" value="ZnuA"/>
    <property type="match status" value="1"/>
</dbReference>
<evidence type="ECO:0000256" key="4">
    <source>
        <dbReference type="ARBA" id="ARBA00022729"/>
    </source>
</evidence>
<evidence type="ECO:0000313" key="7">
    <source>
        <dbReference type="EMBL" id="KXA63608.1"/>
    </source>
</evidence>
<dbReference type="GO" id="GO:0030001">
    <property type="term" value="P:metal ion transport"/>
    <property type="evidence" value="ECO:0007669"/>
    <property type="project" value="InterPro"/>
</dbReference>
<dbReference type="PANTHER" id="PTHR42953:SF1">
    <property type="entry name" value="METAL-BINDING PROTEIN HI_0362-RELATED"/>
    <property type="match status" value="1"/>
</dbReference>
<dbReference type="GO" id="GO:0007155">
    <property type="term" value="P:cell adhesion"/>
    <property type="evidence" value="ECO:0007669"/>
    <property type="project" value="InterPro"/>
</dbReference>
<keyword evidence="4 6" id="KW-0732">Signal</keyword>
<dbReference type="InterPro" id="IPR006129">
    <property type="entry name" value="AdhesinB"/>
</dbReference>
<feature type="chain" id="PRO_5039189174" evidence="6">
    <location>
        <begin position="22"/>
        <end position="313"/>
    </location>
</feature>
<dbReference type="PANTHER" id="PTHR42953">
    <property type="entry name" value="HIGH-AFFINITY ZINC UPTAKE SYSTEM PROTEIN ZNUA-RELATED"/>
    <property type="match status" value="1"/>
</dbReference>
<organism evidence="7">
    <name type="scientific">Veillonella atypica</name>
    <dbReference type="NCBI Taxonomy" id="39777"/>
    <lineage>
        <taxon>Bacteria</taxon>
        <taxon>Bacillati</taxon>
        <taxon>Bacillota</taxon>
        <taxon>Negativicutes</taxon>
        <taxon>Veillonellales</taxon>
        <taxon>Veillonellaceae</taxon>
        <taxon>Veillonella</taxon>
    </lineage>
</organism>
<dbReference type="SUPFAM" id="SSF53807">
    <property type="entry name" value="Helical backbone' metal receptor"/>
    <property type="match status" value="1"/>
</dbReference>